<keyword evidence="1" id="KW-0472">Membrane</keyword>
<dbReference type="Proteomes" id="UP000198931">
    <property type="component" value="Unassembled WGS sequence"/>
</dbReference>
<keyword evidence="1" id="KW-1133">Transmembrane helix</keyword>
<name>A0A1I3DEF0_9FLAO</name>
<evidence type="ECO:0000313" key="2">
    <source>
        <dbReference type="EMBL" id="SFH85114.1"/>
    </source>
</evidence>
<gene>
    <name evidence="2" type="ORF">SAMN05443292_0412</name>
</gene>
<feature type="transmembrane region" description="Helical" evidence="1">
    <location>
        <begin position="55"/>
        <end position="79"/>
    </location>
</feature>
<feature type="transmembrane region" description="Helical" evidence="1">
    <location>
        <begin position="143"/>
        <end position="162"/>
    </location>
</feature>
<feature type="transmembrane region" description="Helical" evidence="1">
    <location>
        <begin position="91"/>
        <end position="112"/>
    </location>
</feature>
<evidence type="ECO:0000256" key="1">
    <source>
        <dbReference type="SAM" id="Phobius"/>
    </source>
</evidence>
<accession>A0A1I3DEF0</accession>
<dbReference type="STRING" id="1125876.SAMN05443292_0412"/>
<keyword evidence="1" id="KW-0812">Transmembrane</keyword>
<feature type="transmembrane region" description="Helical" evidence="1">
    <location>
        <begin position="171"/>
        <end position="189"/>
    </location>
</feature>
<dbReference type="EMBL" id="FOQT01000001">
    <property type="protein sequence ID" value="SFH85114.1"/>
    <property type="molecule type" value="Genomic_DNA"/>
</dbReference>
<organism evidence="2 3">
    <name type="scientific">Halpernia frigidisoli</name>
    <dbReference type="NCBI Taxonomy" id="1125876"/>
    <lineage>
        <taxon>Bacteria</taxon>
        <taxon>Pseudomonadati</taxon>
        <taxon>Bacteroidota</taxon>
        <taxon>Flavobacteriia</taxon>
        <taxon>Flavobacteriales</taxon>
        <taxon>Weeksellaceae</taxon>
        <taxon>Chryseobacterium group</taxon>
        <taxon>Halpernia</taxon>
    </lineage>
</organism>
<keyword evidence="3" id="KW-1185">Reference proteome</keyword>
<protein>
    <submittedName>
        <fullName evidence="2">Uncharacterized protein</fullName>
    </submittedName>
</protein>
<proteinExistence type="predicted"/>
<evidence type="ECO:0000313" key="3">
    <source>
        <dbReference type="Proteomes" id="UP000198931"/>
    </source>
</evidence>
<sequence length="197" mass="22965">MKTTINSKFYETGILLLIYFLVIVFTSGIRINILLNTLPDFILTTARITGNISLVVSSLFSILFILLILFLYSFVIIVFDFQTKFEIIVESMINLIIAFCFLELLRFSFTLYEFNSSFLANLNYKGDLTQQLQQTPWFFYDKIFQYITLAIGSITFIFSQFIKSNNNKETIVFSVILLICISITSVNFLDLFEHYLR</sequence>
<feature type="transmembrane region" description="Helical" evidence="1">
    <location>
        <begin position="12"/>
        <end position="35"/>
    </location>
</feature>
<dbReference type="RefSeq" id="WP_090078495.1">
    <property type="nucleotide sequence ID" value="NZ_FOQT01000001.1"/>
</dbReference>
<dbReference type="AlphaFoldDB" id="A0A1I3DEF0"/>
<reference evidence="2 3" key="1">
    <citation type="submission" date="2016-10" db="EMBL/GenBank/DDBJ databases">
        <authorList>
            <person name="de Groot N.N."/>
        </authorList>
    </citation>
    <scope>NUCLEOTIDE SEQUENCE [LARGE SCALE GENOMIC DNA]</scope>
    <source>
        <strain evidence="2 3">DSM 26000</strain>
    </source>
</reference>